<keyword evidence="2 6" id="KW-0963">Cytoplasm</keyword>
<dbReference type="SUPFAM" id="SSF53335">
    <property type="entry name" value="S-adenosyl-L-methionine-dependent methyltransferases"/>
    <property type="match status" value="1"/>
</dbReference>
<evidence type="ECO:0000256" key="5">
    <source>
        <dbReference type="ARBA" id="ARBA00022691"/>
    </source>
</evidence>
<dbReference type="CDD" id="cd02440">
    <property type="entry name" value="AdoMet_MTases"/>
    <property type="match status" value="1"/>
</dbReference>
<dbReference type="EMBL" id="RHLK01000003">
    <property type="protein sequence ID" value="MVO99467.1"/>
    <property type="molecule type" value="Genomic_DNA"/>
</dbReference>
<comment type="similarity">
    <text evidence="1 6">Belongs to the methyltransferase superfamily. PrmA family.</text>
</comment>
<protein>
    <recommendedName>
        <fullName evidence="6">Ribosomal protein L11 methyltransferase</fullName>
        <shortName evidence="6">L11 Mtase</shortName>
        <ecNumber evidence="6">2.1.1.-</ecNumber>
    </recommendedName>
</protein>
<keyword evidence="7" id="KW-0687">Ribonucleoprotein</keyword>
<dbReference type="Pfam" id="PF06325">
    <property type="entry name" value="PrmA"/>
    <property type="match status" value="1"/>
</dbReference>
<comment type="subcellular location">
    <subcellularLocation>
        <location evidence="6">Cytoplasm</location>
    </subcellularLocation>
</comment>
<dbReference type="Gene3D" id="3.40.50.150">
    <property type="entry name" value="Vaccinia Virus protein VP39"/>
    <property type="match status" value="1"/>
</dbReference>
<keyword evidence="7" id="KW-0689">Ribosomal protein</keyword>
<dbReference type="HAMAP" id="MF_00735">
    <property type="entry name" value="Methyltr_PrmA"/>
    <property type="match status" value="1"/>
</dbReference>
<dbReference type="RefSeq" id="WP_157334930.1">
    <property type="nucleotide sequence ID" value="NZ_RHLK01000003.1"/>
</dbReference>
<dbReference type="InterPro" id="IPR029063">
    <property type="entry name" value="SAM-dependent_MTases_sf"/>
</dbReference>
<dbReference type="InterPro" id="IPR004498">
    <property type="entry name" value="Ribosomal_PrmA_MeTrfase"/>
</dbReference>
<dbReference type="AlphaFoldDB" id="A0A7X3JYX4"/>
<gene>
    <name evidence="6 7" type="primary">prmA</name>
    <name evidence="7" type="ORF">EDM21_07990</name>
</gene>
<evidence type="ECO:0000256" key="4">
    <source>
        <dbReference type="ARBA" id="ARBA00022679"/>
    </source>
</evidence>
<accession>A0A7X3JYX4</accession>
<dbReference type="InterPro" id="IPR050078">
    <property type="entry name" value="Ribosomal_L11_MeTrfase_PrmA"/>
</dbReference>
<feature type="binding site" evidence="6">
    <location>
        <position position="182"/>
    </location>
    <ligand>
        <name>S-adenosyl-L-methionine</name>
        <dbReference type="ChEBI" id="CHEBI:59789"/>
    </ligand>
</feature>
<keyword evidence="8" id="KW-1185">Reference proteome</keyword>
<evidence type="ECO:0000256" key="6">
    <source>
        <dbReference type="HAMAP-Rule" id="MF_00735"/>
    </source>
</evidence>
<evidence type="ECO:0000313" key="8">
    <source>
        <dbReference type="Proteomes" id="UP000490800"/>
    </source>
</evidence>
<organism evidence="7 8">
    <name type="scientific">Paenibacillus lutrae</name>
    <dbReference type="NCBI Taxonomy" id="2078573"/>
    <lineage>
        <taxon>Bacteria</taxon>
        <taxon>Bacillati</taxon>
        <taxon>Bacillota</taxon>
        <taxon>Bacilli</taxon>
        <taxon>Bacillales</taxon>
        <taxon>Paenibacillaceae</taxon>
        <taxon>Paenibacillus</taxon>
    </lineage>
</organism>
<proteinExistence type="inferred from homology"/>
<dbReference type="OrthoDB" id="9785995at2"/>
<dbReference type="GO" id="GO:0005840">
    <property type="term" value="C:ribosome"/>
    <property type="evidence" value="ECO:0007669"/>
    <property type="project" value="UniProtKB-KW"/>
</dbReference>
<comment type="caution">
    <text evidence="7">The sequence shown here is derived from an EMBL/GenBank/DDBJ whole genome shotgun (WGS) entry which is preliminary data.</text>
</comment>
<dbReference type="PANTHER" id="PTHR43648:SF1">
    <property type="entry name" value="ELECTRON TRANSFER FLAVOPROTEIN BETA SUBUNIT LYSINE METHYLTRANSFERASE"/>
    <property type="match status" value="1"/>
</dbReference>
<dbReference type="Proteomes" id="UP000490800">
    <property type="component" value="Unassembled WGS sequence"/>
</dbReference>
<dbReference type="GO" id="GO:0032259">
    <property type="term" value="P:methylation"/>
    <property type="evidence" value="ECO:0007669"/>
    <property type="project" value="UniProtKB-KW"/>
</dbReference>
<evidence type="ECO:0000256" key="1">
    <source>
        <dbReference type="ARBA" id="ARBA00009741"/>
    </source>
</evidence>
<comment type="function">
    <text evidence="6">Methylates ribosomal protein L11.</text>
</comment>
<keyword evidence="4 6" id="KW-0808">Transferase</keyword>
<sequence>MRWHEITVYTTEQATEMISNFLHEFGAGGVSIEESGTLNKQRDTSMGQFYEHPLNDIPEGFAEIKGYFLEGSPLEAIMTELKQQVEGLTEFGIDIGTPVYGLREVDEEDWANAWKQYFKPTRITERLTIKPTWEEYEASPEEIILELDPGMAFGTGTHATTSLCLKTLEEVIQGGEDVIDVGTGSGILAIAAAKLGARSVLAVDLDPVAVASASENAVLNGLDDQIHVKLSDLLQVFKDSEAGHGADLGVTLPVKIVVANILAEVILLFVDDVYKVLAPDGYYVVSGVIQSKEKDVENGLLAAGFEVEAVRRDGEWVAMVARKR</sequence>
<dbReference type="GO" id="GO:0005737">
    <property type="term" value="C:cytoplasm"/>
    <property type="evidence" value="ECO:0007669"/>
    <property type="project" value="UniProtKB-SubCell"/>
</dbReference>
<evidence type="ECO:0000256" key="3">
    <source>
        <dbReference type="ARBA" id="ARBA00022603"/>
    </source>
</evidence>
<evidence type="ECO:0000256" key="2">
    <source>
        <dbReference type="ARBA" id="ARBA00022490"/>
    </source>
</evidence>
<evidence type="ECO:0000313" key="7">
    <source>
        <dbReference type="EMBL" id="MVO99467.1"/>
    </source>
</evidence>
<comment type="catalytic activity">
    <reaction evidence="6">
        <text>L-lysyl-[protein] + 3 S-adenosyl-L-methionine = N(6),N(6),N(6)-trimethyl-L-lysyl-[protein] + 3 S-adenosyl-L-homocysteine + 3 H(+)</text>
        <dbReference type="Rhea" id="RHEA:54192"/>
        <dbReference type="Rhea" id="RHEA-COMP:9752"/>
        <dbReference type="Rhea" id="RHEA-COMP:13826"/>
        <dbReference type="ChEBI" id="CHEBI:15378"/>
        <dbReference type="ChEBI" id="CHEBI:29969"/>
        <dbReference type="ChEBI" id="CHEBI:57856"/>
        <dbReference type="ChEBI" id="CHEBI:59789"/>
        <dbReference type="ChEBI" id="CHEBI:61961"/>
    </reaction>
</comment>
<feature type="binding site" evidence="6">
    <location>
        <position position="204"/>
    </location>
    <ligand>
        <name>S-adenosyl-L-methionine</name>
        <dbReference type="ChEBI" id="CHEBI:59789"/>
    </ligand>
</feature>
<name>A0A7X3JYX4_9BACL</name>
<reference evidence="7 8" key="1">
    <citation type="journal article" date="2019" name="Microorganisms">
        <title>Paenibacillus lutrae sp. nov., A Chitinolytic Species Isolated from A River Otter in Castril Natural Park, Granada, Spain.</title>
        <authorList>
            <person name="Rodriguez M."/>
            <person name="Reina J.C."/>
            <person name="Bejar V."/>
            <person name="Llamas I."/>
        </authorList>
    </citation>
    <scope>NUCLEOTIDE SEQUENCE [LARGE SCALE GENOMIC DNA]</scope>
    <source>
        <strain evidence="7 8">N10</strain>
    </source>
</reference>
<keyword evidence="3 6" id="KW-0489">Methyltransferase</keyword>
<keyword evidence="5 6" id="KW-0949">S-adenosyl-L-methionine</keyword>
<dbReference type="GO" id="GO:0008276">
    <property type="term" value="F:protein methyltransferase activity"/>
    <property type="evidence" value="ECO:0007669"/>
    <property type="project" value="UniProtKB-UniRule"/>
</dbReference>
<dbReference type="NCBIfam" id="TIGR00406">
    <property type="entry name" value="prmA"/>
    <property type="match status" value="1"/>
</dbReference>
<dbReference type="PIRSF" id="PIRSF000401">
    <property type="entry name" value="RPL11_MTase"/>
    <property type="match status" value="1"/>
</dbReference>
<dbReference type="EC" id="2.1.1.-" evidence="6"/>
<feature type="binding site" evidence="6">
    <location>
        <position position="260"/>
    </location>
    <ligand>
        <name>S-adenosyl-L-methionine</name>
        <dbReference type="ChEBI" id="CHEBI:59789"/>
    </ligand>
</feature>
<dbReference type="PANTHER" id="PTHR43648">
    <property type="entry name" value="ELECTRON TRANSFER FLAVOPROTEIN BETA SUBUNIT LYSINE METHYLTRANSFERASE"/>
    <property type="match status" value="1"/>
</dbReference>
<feature type="binding site" evidence="6">
    <location>
        <position position="161"/>
    </location>
    <ligand>
        <name>S-adenosyl-L-methionine</name>
        <dbReference type="ChEBI" id="CHEBI:59789"/>
    </ligand>
</feature>